<proteinExistence type="predicted"/>
<reference evidence="4 5" key="1">
    <citation type="submission" date="2023-07" db="EMBL/GenBank/DDBJ databases">
        <title>Sequencing the genomes of 1000 actinobacteria strains.</title>
        <authorList>
            <person name="Klenk H.-P."/>
        </authorList>
    </citation>
    <scope>NUCLEOTIDE SEQUENCE [LARGE SCALE GENOMIC DNA]</scope>
    <source>
        <strain evidence="4 5">DSM 44709</strain>
    </source>
</reference>
<dbReference type="EMBL" id="JAUSUZ010000001">
    <property type="protein sequence ID" value="MDQ0369850.1"/>
    <property type="molecule type" value="Genomic_DNA"/>
</dbReference>
<dbReference type="Pfam" id="PF09362">
    <property type="entry name" value="DUF1996"/>
    <property type="match status" value="1"/>
</dbReference>
<dbReference type="AlphaFoldDB" id="A0AAE3W7H7"/>
<feature type="compositionally biased region" description="Low complexity" evidence="1">
    <location>
        <begin position="71"/>
        <end position="107"/>
    </location>
</feature>
<protein>
    <recommendedName>
        <fullName evidence="3">DUF1996 domain-containing protein</fullName>
    </recommendedName>
</protein>
<evidence type="ECO:0000313" key="4">
    <source>
        <dbReference type="EMBL" id="MDQ0369850.1"/>
    </source>
</evidence>
<sequence>MKLHRLPRGLSLVPVAALALAVSACSVTTVPTAGGSSAPALVLPTCMPSEYAEQLATPAAQAGLTMPPCAPATGTPSASAPAAATPTAAATSAAPAPSATRPAAEPTVTTPVSVPSFSDAPPRAQYRELAANCTMTHRRGDDPIVFPGLPNASHDHTFVGNPSTDAFSTPEKLVGGKTSCQDPKDGSAYWFPTLLQNGKPLTPQQVTVYYKSGVDDYRTVQAFPAGFRLLVGNAKAPAGEQFAGTWSCGGQTLTTIPASCPDGSSLIVRYKAPSCWDGKHLDTADHKSHMAWPVRGKCTPSHPVPLPMFEMKVPYKLPGGVTKGLTLSSGAPNTFHYDFVNGWDQARQVELIKHCVNGGRQCNGVGYDQHKP</sequence>
<feature type="domain" description="DUF1996" evidence="3">
    <location>
        <begin position="142"/>
        <end position="343"/>
    </location>
</feature>
<dbReference type="Proteomes" id="UP001240236">
    <property type="component" value="Unassembled WGS sequence"/>
</dbReference>
<evidence type="ECO:0000256" key="2">
    <source>
        <dbReference type="SAM" id="SignalP"/>
    </source>
</evidence>
<dbReference type="PANTHER" id="PTHR43662:SF3">
    <property type="entry name" value="DOMAIN PROTEIN, PUTATIVE (AFU_ORTHOLOGUE AFUA_6G11970)-RELATED"/>
    <property type="match status" value="1"/>
</dbReference>
<feature type="region of interest" description="Disordered" evidence="1">
    <location>
        <begin position="71"/>
        <end position="120"/>
    </location>
</feature>
<dbReference type="PROSITE" id="PS51257">
    <property type="entry name" value="PROKAR_LIPOPROTEIN"/>
    <property type="match status" value="1"/>
</dbReference>
<keyword evidence="2" id="KW-0732">Signal</keyword>
<accession>A0AAE3W7H7</accession>
<name>A0AAE3W7H7_9ACTN</name>
<dbReference type="RefSeq" id="WP_307245388.1">
    <property type="nucleotide sequence ID" value="NZ_JAUSUZ010000001.1"/>
</dbReference>
<feature type="chain" id="PRO_5041918430" description="DUF1996 domain-containing protein" evidence="2">
    <location>
        <begin position="25"/>
        <end position="372"/>
    </location>
</feature>
<evidence type="ECO:0000259" key="3">
    <source>
        <dbReference type="Pfam" id="PF09362"/>
    </source>
</evidence>
<organism evidence="4 5">
    <name type="scientific">Catenuloplanes indicus</name>
    <dbReference type="NCBI Taxonomy" id="137267"/>
    <lineage>
        <taxon>Bacteria</taxon>
        <taxon>Bacillati</taxon>
        <taxon>Actinomycetota</taxon>
        <taxon>Actinomycetes</taxon>
        <taxon>Micromonosporales</taxon>
        <taxon>Micromonosporaceae</taxon>
        <taxon>Catenuloplanes</taxon>
    </lineage>
</organism>
<gene>
    <name evidence="4" type="ORF">J2S42_006519</name>
</gene>
<comment type="caution">
    <text evidence="4">The sequence shown here is derived from an EMBL/GenBank/DDBJ whole genome shotgun (WGS) entry which is preliminary data.</text>
</comment>
<dbReference type="PANTHER" id="PTHR43662">
    <property type="match status" value="1"/>
</dbReference>
<feature type="signal peptide" evidence="2">
    <location>
        <begin position="1"/>
        <end position="24"/>
    </location>
</feature>
<evidence type="ECO:0000256" key="1">
    <source>
        <dbReference type="SAM" id="MobiDB-lite"/>
    </source>
</evidence>
<dbReference type="InterPro" id="IPR018535">
    <property type="entry name" value="DUF1996"/>
</dbReference>
<keyword evidence="5" id="KW-1185">Reference proteome</keyword>
<evidence type="ECO:0000313" key="5">
    <source>
        <dbReference type="Proteomes" id="UP001240236"/>
    </source>
</evidence>